<gene>
    <name evidence="1" type="ORF">LZ538_01485</name>
</gene>
<name>A0ABT0RZ33_9SPHN</name>
<sequence>MATAPIPHVYSLCFFEGGSIVPDVELVEACDDEEAVDIARSRRLFAMREIWERHRLVAVIAATH</sequence>
<organism evidence="1 2">
    <name type="scientific">Sphingomonas hankyongi</name>
    <dbReference type="NCBI Taxonomy" id="2908209"/>
    <lineage>
        <taxon>Bacteria</taxon>
        <taxon>Pseudomonadati</taxon>
        <taxon>Pseudomonadota</taxon>
        <taxon>Alphaproteobacteria</taxon>
        <taxon>Sphingomonadales</taxon>
        <taxon>Sphingomonadaceae</taxon>
        <taxon>Sphingomonas</taxon>
    </lineage>
</organism>
<proteinExistence type="predicted"/>
<accession>A0ABT0RZ33</accession>
<keyword evidence="2" id="KW-1185">Reference proteome</keyword>
<evidence type="ECO:0000313" key="1">
    <source>
        <dbReference type="EMBL" id="MCL6728726.1"/>
    </source>
</evidence>
<reference evidence="1" key="1">
    <citation type="submission" date="2022-05" db="EMBL/GenBank/DDBJ databases">
        <authorList>
            <person name="Jo J.-H."/>
            <person name="Im W.-T."/>
        </authorList>
    </citation>
    <scope>NUCLEOTIDE SEQUENCE</scope>
    <source>
        <strain evidence="1">SE220</strain>
    </source>
</reference>
<evidence type="ECO:0000313" key="2">
    <source>
        <dbReference type="Proteomes" id="UP001165342"/>
    </source>
</evidence>
<dbReference type="EMBL" id="JAMGBE010000001">
    <property type="protein sequence ID" value="MCL6728726.1"/>
    <property type="molecule type" value="Genomic_DNA"/>
</dbReference>
<protein>
    <submittedName>
        <fullName evidence="1">Uncharacterized protein</fullName>
    </submittedName>
</protein>
<dbReference type="Proteomes" id="UP001165342">
    <property type="component" value="Unassembled WGS sequence"/>
</dbReference>
<comment type="caution">
    <text evidence="1">The sequence shown here is derived from an EMBL/GenBank/DDBJ whole genome shotgun (WGS) entry which is preliminary data.</text>
</comment>
<dbReference type="RefSeq" id="WP_249830229.1">
    <property type="nucleotide sequence ID" value="NZ_JAMGBE010000001.1"/>
</dbReference>